<reference evidence="2" key="1">
    <citation type="submission" date="2018-04" db="EMBL/GenBank/DDBJ databases">
        <title>WGS assembly of Panicum hallii.</title>
        <authorList>
            <person name="Lovell J."/>
            <person name="Jenkins J."/>
            <person name="Lowry D."/>
            <person name="Mamidi S."/>
            <person name="Sreedasyam A."/>
            <person name="Weng X."/>
            <person name="Barry K."/>
            <person name="Bonette J."/>
            <person name="Campitelli B."/>
            <person name="Daum C."/>
            <person name="Gordon S."/>
            <person name="Gould B."/>
            <person name="Lipzen A."/>
            <person name="Macqueen A."/>
            <person name="Palacio-Mejia J."/>
            <person name="Plott C."/>
            <person name="Shakirov E."/>
            <person name="Shu S."/>
            <person name="Yoshinaga Y."/>
            <person name="Zane M."/>
            <person name="Rokhsar D."/>
            <person name="Grimwood J."/>
            <person name="Schmutz J."/>
            <person name="Juenger T."/>
        </authorList>
    </citation>
    <scope>NUCLEOTIDE SEQUENCE [LARGE SCALE GENOMIC DNA]</scope>
    <source>
        <strain evidence="2">FIL2</strain>
    </source>
</reference>
<evidence type="ECO:0000256" key="1">
    <source>
        <dbReference type="SAM" id="MobiDB-lite"/>
    </source>
</evidence>
<dbReference type="EMBL" id="CM008052">
    <property type="protein sequence ID" value="PVH35822.1"/>
    <property type="molecule type" value="Genomic_DNA"/>
</dbReference>
<feature type="compositionally biased region" description="Basic and acidic residues" evidence="1">
    <location>
        <begin position="118"/>
        <end position="133"/>
    </location>
</feature>
<gene>
    <name evidence="2" type="ORF">PAHAL_7G286400</name>
</gene>
<accession>A0A2T8IDT5</accession>
<feature type="region of interest" description="Disordered" evidence="1">
    <location>
        <begin position="69"/>
        <end position="196"/>
    </location>
</feature>
<dbReference type="AlphaFoldDB" id="A0A2T8IDT5"/>
<sequence>MLIHRRSDSVKISNVSLAPEGRVAPSSPHPKSHPLSNYFDCSSRSCCSLPSPPRHPSRARYLLFQHPPAPAHAPRALHQWDGPGRREGQRRRPTVTPSRCGEAGARPTRAALALPSDSDEKGGDGSSRVEEKGAPSSTHARHAWLSSLRRLGTPRSAMWRAPPRRARLAASSARAAAREGIRASSGAAAHEAASKL</sequence>
<proteinExistence type="predicted"/>
<name>A0A2T8IDT5_9POAL</name>
<dbReference type="Gramene" id="PVH35822">
    <property type="protein sequence ID" value="PVH35822"/>
    <property type="gene ID" value="PAHAL_7G286400"/>
</dbReference>
<evidence type="ECO:0000313" key="2">
    <source>
        <dbReference type="EMBL" id="PVH35822.1"/>
    </source>
</evidence>
<protein>
    <submittedName>
        <fullName evidence="2">Uncharacterized protein</fullName>
    </submittedName>
</protein>
<feature type="compositionally biased region" description="Low complexity" evidence="1">
    <location>
        <begin position="182"/>
        <end position="196"/>
    </location>
</feature>
<dbReference type="Proteomes" id="UP000243499">
    <property type="component" value="Chromosome 7"/>
</dbReference>
<organism evidence="2">
    <name type="scientific">Panicum hallii</name>
    <dbReference type="NCBI Taxonomy" id="206008"/>
    <lineage>
        <taxon>Eukaryota</taxon>
        <taxon>Viridiplantae</taxon>
        <taxon>Streptophyta</taxon>
        <taxon>Embryophyta</taxon>
        <taxon>Tracheophyta</taxon>
        <taxon>Spermatophyta</taxon>
        <taxon>Magnoliopsida</taxon>
        <taxon>Liliopsida</taxon>
        <taxon>Poales</taxon>
        <taxon>Poaceae</taxon>
        <taxon>PACMAD clade</taxon>
        <taxon>Panicoideae</taxon>
        <taxon>Panicodae</taxon>
        <taxon>Paniceae</taxon>
        <taxon>Panicinae</taxon>
        <taxon>Panicum</taxon>
        <taxon>Panicum sect. Panicum</taxon>
    </lineage>
</organism>